<dbReference type="EMBL" id="AF056575">
    <property type="protein sequence ID" value="AAC25116.1"/>
    <property type="molecule type" value="Genomic_RNA"/>
</dbReference>
<protein>
    <submittedName>
        <fullName evidence="2">6.4 kDa protein</fullName>
    </submittedName>
</protein>
<dbReference type="InterPro" id="IPR009591">
    <property type="entry name" value="Beet_yellows_virus_p6"/>
</dbReference>
<evidence type="ECO:0000256" key="1">
    <source>
        <dbReference type="SAM" id="Phobius"/>
    </source>
</evidence>
<name>O89907_9CLOS</name>
<dbReference type="Pfam" id="PF06716">
    <property type="entry name" value="MP_p6"/>
    <property type="match status" value="1"/>
</dbReference>
<reference evidence="2" key="2">
    <citation type="submission" date="1998-03" db="EMBL/GenBank/DDBJ databases">
        <authorList>
            <person name="Dolja V."/>
            <person name="Peremyslov V."/>
            <person name="Hagivara Y."/>
        </authorList>
    </citation>
    <scope>NUCLEOTIDE SEQUENCE</scope>
    <source>
        <strain evidence="2">Californian</strain>
    </source>
</reference>
<organism evidence="2">
    <name type="scientific">Beet yellows virus</name>
    <dbReference type="NCBI Taxonomy" id="12161"/>
    <lineage>
        <taxon>Viruses</taxon>
        <taxon>Riboviria</taxon>
        <taxon>Orthornavirae</taxon>
        <taxon>Kitrinoviricota</taxon>
        <taxon>Alsuviricetes</taxon>
        <taxon>Martellivirales</taxon>
        <taxon>Closteroviridae</taxon>
        <taxon>Closterovirus</taxon>
        <taxon>Closterovirus flavibetae</taxon>
    </lineage>
</organism>
<keyword evidence="1" id="KW-0812">Transmembrane</keyword>
<accession>O89907</accession>
<keyword evidence="1" id="KW-0472">Membrane</keyword>
<sequence length="54" mass="6499">MDCVLRSYLLLAFGFWICLFLFCLVVFIWFVYKQILFRNTPPSNEARFNRSTVV</sequence>
<feature type="transmembrane region" description="Helical" evidence="1">
    <location>
        <begin position="7"/>
        <end position="32"/>
    </location>
</feature>
<reference evidence="2" key="1">
    <citation type="journal article" date="1998" name="J. Virol.">
        <title>Genes required for replication of the 15.5-kilobase RNA genome of a plant closterovirus.</title>
        <authorList>
            <person name="Peremyslov V.V."/>
            <person name="Hagiwara Y."/>
            <person name="Dolja V.V."/>
        </authorList>
    </citation>
    <scope>NUCLEOTIDE SEQUENCE</scope>
    <source>
        <strain evidence="2">Californian</strain>
    </source>
</reference>
<evidence type="ECO:0000313" key="2">
    <source>
        <dbReference type="EMBL" id="AAC25116.1"/>
    </source>
</evidence>
<keyword evidence="1" id="KW-1133">Transmembrane helix</keyword>
<proteinExistence type="predicted"/>